<feature type="repeat" description="Cell wall-binding" evidence="4">
    <location>
        <begin position="43"/>
        <end position="62"/>
    </location>
</feature>
<dbReference type="SUPFAM" id="SSF54001">
    <property type="entry name" value="Cysteine proteinases"/>
    <property type="match status" value="1"/>
</dbReference>
<dbReference type="RefSeq" id="WP_002583115.1">
    <property type="nucleotide sequence ID" value="NZ_CP013239.1"/>
</dbReference>
<feature type="repeat" description="Cell wall-binding" evidence="4">
    <location>
        <begin position="63"/>
        <end position="82"/>
    </location>
</feature>
<dbReference type="SMART" id="SM00287">
    <property type="entry name" value="SH3b"/>
    <property type="match status" value="1"/>
</dbReference>
<evidence type="ECO:0000256" key="1">
    <source>
        <dbReference type="ARBA" id="ARBA00001561"/>
    </source>
</evidence>
<feature type="repeat" description="Cell wall-binding" evidence="4">
    <location>
        <begin position="163"/>
        <end position="182"/>
    </location>
</feature>
<dbReference type="Pfam" id="PF05257">
    <property type="entry name" value="CHAP"/>
    <property type="match status" value="1"/>
</dbReference>
<feature type="domain" description="Peptidase C51" evidence="7">
    <location>
        <begin position="329"/>
        <end position="458"/>
    </location>
</feature>
<reference evidence="9 12" key="2">
    <citation type="submission" date="2020-01" db="EMBL/GenBank/DDBJ databases">
        <title>Genome sequence of a 1,3-propanediol producer, Clostridium butyricum S3.</title>
        <authorList>
            <person name="Zhou J."/>
        </authorList>
    </citation>
    <scope>NUCLEOTIDE SEQUENCE [LARGE SCALE GENOMIC DNA]</scope>
    <source>
        <strain evidence="9 12">S3</strain>
    </source>
</reference>
<feature type="signal peptide" evidence="6">
    <location>
        <begin position="1"/>
        <end position="25"/>
    </location>
</feature>
<dbReference type="PROSITE" id="PS50911">
    <property type="entry name" value="CHAP"/>
    <property type="match status" value="1"/>
</dbReference>
<dbReference type="Pfam" id="PF08239">
    <property type="entry name" value="SH3_3"/>
    <property type="match status" value="1"/>
</dbReference>
<dbReference type="Pfam" id="PF01473">
    <property type="entry name" value="Choline_bind_1"/>
    <property type="match status" value="3"/>
</dbReference>
<dbReference type="PROSITE" id="PS51781">
    <property type="entry name" value="SH3B"/>
    <property type="match status" value="1"/>
</dbReference>
<evidence type="ECO:0000256" key="4">
    <source>
        <dbReference type="PROSITE-ProRule" id="PRU00591"/>
    </source>
</evidence>
<protein>
    <recommendedName>
        <fullName evidence="2">N-acetylmuramoyl-L-alanine amidase</fullName>
        <ecNumber evidence="2">3.5.1.28</ecNumber>
    </recommendedName>
</protein>
<accession>A0A2S7F849</accession>
<evidence type="ECO:0000259" key="8">
    <source>
        <dbReference type="PROSITE" id="PS51781"/>
    </source>
</evidence>
<dbReference type="EC" id="3.5.1.28" evidence="2"/>
<evidence type="ECO:0000313" key="9">
    <source>
        <dbReference type="EMBL" id="NAS19545.1"/>
    </source>
</evidence>
<dbReference type="GO" id="GO:0008745">
    <property type="term" value="F:N-acetylmuramoyl-L-alanine amidase activity"/>
    <property type="evidence" value="ECO:0007669"/>
    <property type="project" value="UniProtKB-EC"/>
</dbReference>
<feature type="repeat" description="Cell wall-binding" evidence="4">
    <location>
        <begin position="83"/>
        <end position="102"/>
    </location>
</feature>
<dbReference type="InterPro" id="IPR007921">
    <property type="entry name" value="CHAP_dom"/>
</dbReference>
<dbReference type="Proteomes" id="UP000474042">
    <property type="component" value="Unassembled WGS sequence"/>
</dbReference>
<feature type="chain" id="PRO_5036049661" description="N-acetylmuramoyl-L-alanine amidase" evidence="6">
    <location>
        <begin position="26"/>
        <end position="464"/>
    </location>
</feature>
<feature type="region of interest" description="Disordered" evidence="5">
    <location>
        <begin position="286"/>
        <end position="306"/>
    </location>
</feature>
<comment type="catalytic activity">
    <reaction evidence="1">
        <text>Hydrolyzes the link between N-acetylmuramoyl residues and L-amino acid residues in certain cell-wall glycopeptides.</text>
        <dbReference type="EC" id="3.5.1.28"/>
    </reaction>
</comment>
<organism evidence="10 11">
    <name type="scientific">Clostridium butyricum</name>
    <dbReference type="NCBI Taxonomy" id="1492"/>
    <lineage>
        <taxon>Bacteria</taxon>
        <taxon>Bacillati</taxon>
        <taxon>Bacillota</taxon>
        <taxon>Clostridia</taxon>
        <taxon>Eubacteriales</taxon>
        <taxon>Clostridiaceae</taxon>
        <taxon>Clostridium</taxon>
    </lineage>
</organism>
<evidence type="ECO:0000256" key="2">
    <source>
        <dbReference type="ARBA" id="ARBA00011901"/>
    </source>
</evidence>
<dbReference type="Proteomes" id="UP000238081">
    <property type="component" value="Unassembled WGS sequence"/>
</dbReference>
<sequence length="464" mass="53922">MRRAYVKKVILMTLMSLTVSMPVYAEWNKESDKWIWTENQEKSIGWKQIQNKWYHFDEKGHMNTGWIQDNDKWYMLNDDGTMVNEWKQINGKWYYFNDSGIMQSGWVKDNEKWYKFDDHGVMVTGWFEENEKWYHMSPSGIMDKGWKEIDDEWYMFDDHGIMLTGWIQDNDTWYYADSKGRLEKGSISIDGKSYTFAENGAMLSGANDQTTASSQEDYNKKAYVNTNSDFLNVRSEASTESSVVDKLARGTEVNIVGNIQNGFYPIVLNEKNAWVSSDWISFEKPTDIQSNTEEDKKPVEDHKENNGTVTLGGIRTTSPSLNDVHYYSDANIFYKVRLSPPFFNSSGEQIRGNCTWYAWGRAWELTGKPPIEANFIGNAYEWWESNKRTGKYKYGTEPKVGAIAVWNSSLPGSGGCGHVAVVEKIDNNKTYISESMWHGDCFKYQEIYSTQYLYGYIYLDEPNY</sequence>
<evidence type="ECO:0000256" key="3">
    <source>
        <dbReference type="ARBA" id="ARBA00022737"/>
    </source>
</evidence>
<dbReference type="SUPFAM" id="SSF69360">
    <property type="entry name" value="Cell wall binding repeat"/>
    <property type="match status" value="1"/>
</dbReference>
<evidence type="ECO:0000256" key="5">
    <source>
        <dbReference type="SAM" id="MobiDB-lite"/>
    </source>
</evidence>
<keyword evidence="6" id="KW-0732">Signal</keyword>
<dbReference type="AlphaFoldDB" id="A0A2S7F849"/>
<dbReference type="Gene3D" id="2.30.30.40">
    <property type="entry name" value="SH3 Domains"/>
    <property type="match status" value="1"/>
</dbReference>
<reference evidence="10 11" key="1">
    <citation type="submission" date="2016-01" db="EMBL/GenBank/DDBJ databases">
        <title>Characterization of the Clostridium difficile lineages that are prevalent in Hong Kong and China.</title>
        <authorList>
            <person name="Kwok J.S.-L."/>
            <person name="Lam W.-Y."/>
            <person name="Ip M."/>
            <person name="Chan T.-F."/>
            <person name="Hawkey P.M."/>
            <person name="Tsui S.K.-W."/>
        </authorList>
    </citation>
    <scope>NUCLEOTIDE SEQUENCE [LARGE SCALE GENOMIC DNA]</scope>
    <source>
        <strain evidence="10 11">300064</strain>
    </source>
</reference>
<feature type="repeat" description="Cell wall-binding" evidence="4">
    <location>
        <begin position="103"/>
        <end position="122"/>
    </location>
</feature>
<dbReference type="Pfam" id="PF19127">
    <property type="entry name" value="Choline_bind_3"/>
    <property type="match status" value="2"/>
</dbReference>
<evidence type="ECO:0000313" key="12">
    <source>
        <dbReference type="Proteomes" id="UP000474042"/>
    </source>
</evidence>
<dbReference type="Gene3D" id="3.90.1720.10">
    <property type="entry name" value="endopeptidase domain like (from Nostoc punctiforme)"/>
    <property type="match status" value="1"/>
</dbReference>
<dbReference type="InterPro" id="IPR038765">
    <property type="entry name" value="Papain-like_cys_pep_sf"/>
</dbReference>
<feature type="repeat" description="Cell wall-binding" evidence="4">
    <location>
        <begin position="143"/>
        <end position="162"/>
    </location>
</feature>
<gene>
    <name evidence="10" type="ORF">AWN73_16585</name>
    <name evidence="9" type="ORF">GND98_017215</name>
</gene>
<dbReference type="InterPro" id="IPR003646">
    <property type="entry name" value="SH3-like_bac-type"/>
</dbReference>
<keyword evidence="3" id="KW-0677">Repeat</keyword>
<proteinExistence type="predicted"/>
<comment type="caution">
    <text evidence="10">The sequence shown here is derived from an EMBL/GenBank/DDBJ whole genome shotgun (WGS) entry which is preliminary data.</text>
</comment>
<dbReference type="EMBL" id="LRDH01000122">
    <property type="protein sequence ID" value="PPV13406.1"/>
    <property type="molecule type" value="Genomic_DNA"/>
</dbReference>
<dbReference type="PROSITE" id="PS51170">
    <property type="entry name" value="CW"/>
    <property type="match status" value="6"/>
</dbReference>
<feature type="domain" description="SH3b" evidence="8">
    <location>
        <begin position="219"/>
        <end position="284"/>
    </location>
</feature>
<evidence type="ECO:0000259" key="7">
    <source>
        <dbReference type="PROSITE" id="PS50911"/>
    </source>
</evidence>
<evidence type="ECO:0000313" key="10">
    <source>
        <dbReference type="EMBL" id="PPV13406.1"/>
    </source>
</evidence>
<evidence type="ECO:0000313" key="11">
    <source>
        <dbReference type="Proteomes" id="UP000238081"/>
    </source>
</evidence>
<dbReference type="Gene3D" id="2.10.270.10">
    <property type="entry name" value="Cholin Binding"/>
    <property type="match status" value="1"/>
</dbReference>
<dbReference type="InterPro" id="IPR018337">
    <property type="entry name" value="Cell_wall/Cho-bd_repeat"/>
</dbReference>
<feature type="compositionally biased region" description="Basic and acidic residues" evidence="5">
    <location>
        <begin position="293"/>
        <end position="305"/>
    </location>
</feature>
<name>A0A2S7F849_CLOBU</name>
<dbReference type="EMBL" id="WOFV02000080">
    <property type="protein sequence ID" value="NAS19545.1"/>
    <property type="molecule type" value="Genomic_DNA"/>
</dbReference>
<dbReference type="Gene3D" id="2.10.270.20">
    <property type="match status" value="1"/>
</dbReference>
<evidence type="ECO:0000256" key="6">
    <source>
        <dbReference type="SAM" id="SignalP"/>
    </source>
</evidence>